<dbReference type="PANTHER" id="PTHR24422:SF10">
    <property type="entry name" value="CHEMOTAXIS PROTEIN METHYLTRANSFERASE 2"/>
    <property type="match status" value="1"/>
</dbReference>
<dbReference type="InterPro" id="IPR001610">
    <property type="entry name" value="PAC"/>
</dbReference>
<dbReference type="PROSITE" id="PS50112">
    <property type="entry name" value="PAS"/>
    <property type="match status" value="1"/>
</dbReference>
<dbReference type="RefSeq" id="WP_207355776.1">
    <property type="nucleotide sequence ID" value="NZ_CP071503.1"/>
</dbReference>
<dbReference type="Pfam" id="PF13426">
    <property type="entry name" value="PAS_9"/>
    <property type="match status" value="1"/>
</dbReference>
<evidence type="ECO:0000313" key="5">
    <source>
        <dbReference type="EMBL" id="QSX34576.1"/>
    </source>
</evidence>
<dbReference type="InterPro" id="IPR013655">
    <property type="entry name" value="PAS_fold_3"/>
</dbReference>
<dbReference type="SMART" id="SM00283">
    <property type="entry name" value="MA"/>
    <property type="match status" value="1"/>
</dbReference>
<gene>
    <name evidence="5" type="ORF">JYB87_04820</name>
</gene>
<dbReference type="InterPro" id="IPR050903">
    <property type="entry name" value="Bact_Chemotaxis_MeTrfase"/>
</dbReference>
<dbReference type="InterPro" id="IPR035965">
    <property type="entry name" value="PAS-like_dom_sf"/>
</dbReference>
<dbReference type="Pfam" id="PF00015">
    <property type="entry name" value="MCPsignal"/>
    <property type="match status" value="1"/>
</dbReference>
<dbReference type="SUPFAM" id="SSF58104">
    <property type="entry name" value="Methyl-accepting chemotaxis protein (MCP) signaling domain"/>
    <property type="match status" value="1"/>
</dbReference>
<dbReference type="PROSITE" id="PS50111">
    <property type="entry name" value="CHEMOTAXIS_TRANSDUC_2"/>
    <property type="match status" value="1"/>
</dbReference>
<name>A0ABX7QSW9_9GAMM</name>
<feature type="domain" description="PAS" evidence="3">
    <location>
        <begin position="156"/>
        <end position="186"/>
    </location>
</feature>
<dbReference type="EMBL" id="CP071503">
    <property type="protein sequence ID" value="QSX34576.1"/>
    <property type="molecule type" value="Genomic_DNA"/>
</dbReference>
<evidence type="ECO:0000259" key="2">
    <source>
        <dbReference type="PROSITE" id="PS50111"/>
    </source>
</evidence>
<evidence type="ECO:0000313" key="6">
    <source>
        <dbReference type="Proteomes" id="UP000662770"/>
    </source>
</evidence>
<dbReference type="PROSITE" id="PS50113">
    <property type="entry name" value="PAC"/>
    <property type="match status" value="1"/>
</dbReference>
<feature type="domain" description="PAC" evidence="4">
    <location>
        <begin position="210"/>
        <end position="265"/>
    </location>
</feature>
<dbReference type="Gene3D" id="1.10.287.950">
    <property type="entry name" value="Methyl-accepting chemotaxis protein"/>
    <property type="match status" value="1"/>
</dbReference>
<evidence type="ECO:0000259" key="4">
    <source>
        <dbReference type="PROSITE" id="PS50113"/>
    </source>
</evidence>
<dbReference type="InterPro" id="IPR000014">
    <property type="entry name" value="PAS"/>
</dbReference>
<accession>A0ABX7QSW9</accession>
<dbReference type="Proteomes" id="UP000662770">
    <property type="component" value="Chromosome"/>
</dbReference>
<evidence type="ECO:0000256" key="1">
    <source>
        <dbReference type="PROSITE-ProRule" id="PRU00284"/>
    </source>
</evidence>
<dbReference type="SMART" id="SM00091">
    <property type="entry name" value="PAS"/>
    <property type="match status" value="2"/>
</dbReference>
<dbReference type="CDD" id="cd00130">
    <property type="entry name" value="PAS"/>
    <property type="match status" value="2"/>
</dbReference>
<organism evidence="5 6">
    <name type="scientific">Shewanella avicenniae</name>
    <dbReference type="NCBI Taxonomy" id="2814294"/>
    <lineage>
        <taxon>Bacteria</taxon>
        <taxon>Pseudomonadati</taxon>
        <taxon>Pseudomonadota</taxon>
        <taxon>Gammaproteobacteria</taxon>
        <taxon>Alteromonadales</taxon>
        <taxon>Shewanellaceae</taxon>
        <taxon>Shewanella</taxon>
    </lineage>
</organism>
<dbReference type="InterPro" id="IPR000700">
    <property type="entry name" value="PAS-assoc_C"/>
</dbReference>
<keyword evidence="6" id="KW-1185">Reference proteome</keyword>
<evidence type="ECO:0000259" key="3">
    <source>
        <dbReference type="PROSITE" id="PS50112"/>
    </source>
</evidence>
<proteinExistence type="predicted"/>
<dbReference type="Pfam" id="PF08447">
    <property type="entry name" value="PAS_3"/>
    <property type="match status" value="1"/>
</dbReference>
<dbReference type="Gene3D" id="3.30.450.20">
    <property type="entry name" value="PAS domain"/>
    <property type="match status" value="2"/>
</dbReference>
<dbReference type="SUPFAM" id="SSF55785">
    <property type="entry name" value="PYP-like sensor domain (PAS domain)"/>
    <property type="match status" value="2"/>
</dbReference>
<keyword evidence="1" id="KW-0807">Transducer</keyword>
<protein>
    <submittedName>
        <fullName evidence="5">PAS domain-containing methyl-accepting chemotaxis protein</fullName>
    </submittedName>
</protein>
<dbReference type="SMART" id="SM00086">
    <property type="entry name" value="PAC"/>
    <property type="match status" value="2"/>
</dbReference>
<dbReference type="PANTHER" id="PTHR24422">
    <property type="entry name" value="CHEMOTAXIS PROTEIN METHYLTRANSFERASE"/>
    <property type="match status" value="1"/>
</dbReference>
<feature type="domain" description="Methyl-accepting transducer" evidence="2">
    <location>
        <begin position="250"/>
        <end position="439"/>
    </location>
</feature>
<sequence length="439" mass="48451">MFWNRTKKAENDCLTNVNVNRLTAVSSAIETNLPSITFELDGTIIDANPMFADMVGIERSVLKGMKHRQLCSSAYASSDDYQKFWQQLRVGKPYCGIVERRHASGKRLWLQATYFPVVENGQVTQVMKICSDVTSTQEELLHHVAISQALSCSQAVIEFDPQGNILDANDNFLRAMGYRREEIIGKHHRMFCEDEFYQQNPNFWKSLASGKFESGLFKRVTKSGQEIWLEASYNPVIDRDGKVYKLIKFASDITERIERANATTHAAEVAHRAALDTNEQAQQALSLLQSVSTTSQSSVSQVEKATLAITKLNEQSRNIDAIVSTISGIADQTNLLALNAAIEAARAGDQGRGFAVVADEVRKLAGRTSNSTQQIGDVVQQNGGLTEIATKDMSIVATSTQQAQLQIQDVILVMNHILASSSQAAETVASLSRSGDHRM</sequence>
<reference evidence="5 6" key="1">
    <citation type="submission" date="2021-03" db="EMBL/GenBank/DDBJ databases">
        <title>Novel species identification of genus Shewanella.</title>
        <authorList>
            <person name="Liu G."/>
            <person name="Zhang Q."/>
        </authorList>
    </citation>
    <scope>NUCLEOTIDE SEQUENCE [LARGE SCALE GENOMIC DNA]</scope>
    <source>
        <strain evidence="5 6">FJAT-51800</strain>
    </source>
</reference>
<dbReference type="NCBIfam" id="TIGR00229">
    <property type="entry name" value="sensory_box"/>
    <property type="match status" value="2"/>
</dbReference>
<dbReference type="InterPro" id="IPR004089">
    <property type="entry name" value="MCPsignal_dom"/>
</dbReference>